<name>A0A317ZGL0_9BACT</name>
<evidence type="ECO:0008006" key="3">
    <source>
        <dbReference type="Google" id="ProtNLM"/>
    </source>
</evidence>
<accession>A0A317ZGL0</accession>
<protein>
    <recommendedName>
        <fullName evidence="3">Outer membrane lipoprotein-sorting protein</fullName>
    </recommendedName>
</protein>
<dbReference type="EMBL" id="QHJQ01000003">
    <property type="protein sequence ID" value="PXA04706.1"/>
    <property type="molecule type" value="Genomic_DNA"/>
</dbReference>
<evidence type="ECO:0000313" key="2">
    <source>
        <dbReference type="Proteomes" id="UP000247099"/>
    </source>
</evidence>
<organism evidence="1 2">
    <name type="scientific">Coraliomargarita sinensis</name>
    <dbReference type="NCBI Taxonomy" id="2174842"/>
    <lineage>
        <taxon>Bacteria</taxon>
        <taxon>Pseudomonadati</taxon>
        <taxon>Verrucomicrobiota</taxon>
        <taxon>Opitutia</taxon>
        <taxon>Puniceicoccales</taxon>
        <taxon>Coraliomargaritaceae</taxon>
        <taxon>Coraliomargarita</taxon>
    </lineage>
</organism>
<gene>
    <name evidence="1" type="ORF">DDZ13_05920</name>
</gene>
<keyword evidence="2" id="KW-1185">Reference proteome</keyword>
<dbReference type="AlphaFoldDB" id="A0A317ZGL0"/>
<dbReference type="Proteomes" id="UP000247099">
    <property type="component" value="Unassembled WGS sequence"/>
</dbReference>
<comment type="caution">
    <text evidence="1">The sequence shown here is derived from an EMBL/GenBank/DDBJ whole genome shotgun (WGS) entry which is preliminary data.</text>
</comment>
<reference evidence="1 2" key="1">
    <citation type="submission" date="2018-05" db="EMBL/GenBank/DDBJ databases">
        <title>Coraliomargarita sinensis sp. nov., isolated from a marine solar saltern.</title>
        <authorList>
            <person name="Zhou L.Y."/>
        </authorList>
    </citation>
    <scope>NUCLEOTIDE SEQUENCE [LARGE SCALE GENOMIC DNA]</scope>
    <source>
        <strain evidence="1 2">WN38</strain>
    </source>
</reference>
<dbReference type="InParanoid" id="A0A317ZGL0"/>
<sequence>MVGNSLAKAPSTTDLINRARATLGTEKALNGVVTLKMVGSLEPVDPKVPAATVLIIARKPQSQRLEIRVDDMVETTILNCRKSCIIRSNLKEDASQMRELTGPELERVRHSTRQFFNFYRPDFKNGERVSYEGIVTHRDKRAHKVKYTYPEGLETIRYFSVEDDTLVATITENDVESVNRGAQVVKGIKYPESIDYYEDGRKLHTIKWSEVEVNEPLAAGVFKVPQASEK</sequence>
<proteinExistence type="predicted"/>
<evidence type="ECO:0000313" key="1">
    <source>
        <dbReference type="EMBL" id="PXA04706.1"/>
    </source>
</evidence>